<dbReference type="GO" id="GO:0005829">
    <property type="term" value="C:cytosol"/>
    <property type="evidence" value="ECO:0007669"/>
    <property type="project" value="TreeGrafter"/>
</dbReference>
<dbReference type="GO" id="GO:0008408">
    <property type="term" value="F:3'-5' exonuclease activity"/>
    <property type="evidence" value="ECO:0007669"/>
    <property type="project" value="TreeGrafter"/>
</dbReference>
<evidence type="ECO:0000256" key="4">
    <source>
        <dbReference type="ARBA" id="ARBA00049244"/>
    </source>
</evidence>
<evidence type="ECO:0000313" key="6">
    <source>
        <dbReference type="EMBL" id="CAI08747.1"/>
    </source>
</evidence>
<dbReference type="STRING" id="76114.ebA4628"/>
<dbReference type="InterPro" id="IPR012337">
    <property type="entry name" value="RNaseH-like_sf"/>
</dbReference>
<dbReference type="InterPro" id="IPR006054">
    <property type="entry name" value="DnaQ"/>
</dbReference>
<dbReference type="GO" id="GO:0045004">
    <property type="term" value="P:DNA replication proofreading"/>
    <property type="evidence" value="ECO:0007669"/>
    <property type="project" value="TreeGrafter"/>
</dbReference>
<keyword evidence="7" id="KW-1185">Reference proteome</keyword>
<dbReference type="FunFam" id="3.30.420.10:FF:000045">
    <property type="entry name" value="3'-5' exonuclease DinG"/>
    <property type="match status" value="1"/>
</dbReference>
<organism evidence="6 7">
    <name type="scientific">Aromatoleum aromaticum (strain DSM 19018 / LMG 30748 / EbN1)</name>
    <name type="common">Azoarcus sp. (strain EbN1)</name>
    <dbReference type="NCBI Taxonomy" id="76114"/>
    <lineage>
        <taxon>Bacteria</taxon>
        <taxon>Pseudomonadati</taxon>
        <taxon>Pseudomonadota</taxon>
        <taxon>Betaproteobacteria</taxon>
        <taxon>Rhodocyclales</taxon>
        <taxon>Rhodocyclaceae</taxon>
        <taxon>Aromatoleum</taxon>
    </lineage>
</organism>
<dbReference type="EC" id="2.7.7.7" evidence="1"/>
<dbReference type="RefSeq" id="WP_011238430.1">
    <property type="nucleotide sequence ID" value="NC_006513.1"/>
</dbReference>
<dbReference type="GO" id="GO:0003677">
    <property type="term" value="F:DNA binding"/>
    <property type="evidence" value="ECO:0007669"/>
    <property type="project" value="InterPro"/>
</dbReference>
<evidence type="ECO:0000256" key="3">
    <source>
        <dbReference type="ARBA" id="ARBA00026073"/>
    </source>
</evidence>
<dbReference type="CDD" id="cd06127">
    <property type="entry name" value="DEDDh"/>
    <property type="match status" value="1"/>
</dbReference>
<sequence>MFDPPTCLIPDFLRPAGLAFVDIETTGTTASHDSITEIAIIEIGEDGVREWSSLVRPDSRIPDYIERMTGISNHMVADAPTFAELAETVFDRLHERVFVAHNARFDHGFIRAAFRRLGVDFRPKVLCTVRLSRRLYPQERRHNLDALIARHGLEVEAQHRALGDAQALWQFWQRVHRQFGAAHLEPMLRELLGRPALPPHLDFDVIDAIPDAPGVYLFYGENDLPLYIGKSKHLRTRVLAHFGADHRNSREMTLSQQVRRIDWIVTAGEIGALLKEAELIKSLLPTMNRKLRRSRELCSWELQPQADGGWRPELVHASDLDFGRQEHLYGLFRTRRAAIEALRKIAAEQQLCPPLLGLEKPAGDGRCFTHQLHRCKGACAGGESRRLHGARLMLALHDLRVEHWPYPGPVGIREGDAMHVVDSWCYLGTASSEVELHALLEAGRPSFELDAYRILVKAMRGAKVVDLRDIAAASRAPA</sequence>
<dbReference type="GO" id="GO:0003887">
    <property type="term" value="F:DNA-directed DNA polymerase activity"/>
    <property type="evidence" value="ECO:0007669"/>
    <property type="project" value="UniProtKB-EC"/>
</dbReference>
<dbReference type="EMBL" id="CR555306">
    <property type="protein sequence ID" value="CAI08747.1"/>
    <property type="molecule type" value="Genomic_DNA"/>
</dbReference>
<dbReference type="InterPro" id="IPR013520">
    <property type="entry name" value="Ribonucl_H"/>
</dbReference>
<dbReference type="GO" id="GO:0006289">
    <property type="term" value="P:nucleotide-excision repair"/>
    <property type="evidence" value="ECO:0007669"/>
    <property type="project" value="InterPro"/>
</dbReference>
<comment type="catalytic activity">
    <reaction evidence="4">
        <text>DNA(n) + a 2'-deoxyribonucleoside 5'-triphosphate = DNA(n+1) + diphosphate</text>
        <dbReference type="Rhea" id="RHEA:22508"/>
        <dbReference type="Rhea" id="RHEA-COMP:17339"/>
        <dbReference type="Rhea" id="RHEA-COMP:17340"/>
        <dbReference type="ChEBI" id="CHEBI:33019"/>
        <dbReference type="ChEBI" id="CHEBI:61560"/>
        <dbReference type="ChEBI" id="CHEBI:173112"/>
        <dbReference type="EC" id="2.7.7.7"/>
    </reaction>
</comment>
<dbReference type="PROSITE" id="PS50164">
    <property type="entry name" value="GIY_YIG"/>
    <property type="match status" value="1"/>
</dbReference>
<dbReference type="Gene3D" id="3.30.420.10">
    <property type="entry name" value="Ribonuclease H-like superfamily/Ribonuclease H"/>
    <property type="match status" value="1"/>
</dbReference>
<dbReference type="eggNOG" id="COG0847">
    <property type="taxonomic scope" value="Bacteria"/>
</dbReference>
<dbReference type="Proteomes" id="UP000006552">
    <property type="component" value="Chromosome"/>
</dbReference>
<dbReference type="InterPro" id="IPR000305">
    <property type="entry name" value="GIY-YIG_endonuc"/>
</dbReference>
<dbReference type="Gene3D" id="3.40.1440.10">
    <property type="entry name" value="GIY-YIG endonuclease"/>
    <property type="match status" value="1"/>
</dbReference>
<dbReference type="PANTHER" id="PTHR30231">
    <property type="entry name" value="DNA POLYMERASE III SUBUNIT EPSILON"/>
    <property type="match status" value="1"/>
</dbReference>
<dbReference type="SMART" id="SM00465">
    <property type="entry name" value="GIYc"/>
    <property type="match status" value="1"/>
</dbReference>
<dbReference type="NCBIfam" id="TIGR00573">
    <property type="entry name" value="dnaq"/>
    <property type="match status" value="1"/>
</dbReference>
<dbReference type="eggNOG" id="COG0322">
    <property type="taxonomic scope" value="Bacteria"/>
</dbReference>
<comment type="function">
    <text evidence="2">DNA polymerase III is a complex, multichain enzyme responsible for most of the replicative synthesis in bacteria. The epsilon subunit contain the editing function and is a proofreading 3'-5' exonuclease.</text>
</comment>
<dbReference type="SUPFAM" id="SSF53098">
    <property type="entry name" value="Ribonuclease H-like"/>
    <property type="match status" value="1"/>
</dbReference>
<dbReference type="SUPFAM" id="SSF82771">
    <property type="entry name" value="GIY-YIG endonuclease"/>
    <property type="match status" value="1"/>
</dbReference>
<dbReference type="InterPro" id="IPR035901">
    <property type="entry name" value="GIY-YIG_endonuc_sf"/>
</dbReference>
<dbReference type="SMART" id="SM00479">
    <property type="entry name" value="EXOIII"/>
    <property type="match status" value="1"/>
</dbReference>
<dbReference type="Pfam" id="PF00929">
    <property type="entry name" value="RNase_T"/>
    <property type="match status" value="1"/>
</dbReference>
<dbReference type="CDD" id="cd10434">
    <property type="entry name" value="GIY-YIG_UvrC_Cho"/>
    <property type="match status" value="1"/>
</dbReference>
<feature type="domain" description="GIY-YIG" evidence="5">
    <location>
        <begin position="211"/>
        <end position="289"/>
    </location>
</feature>
<gene>
    <name evidence="6" type="primary">cho</name>
    <name evidence="6" type="ORF">ebA4628</name>
</gene>
<proteinExistence type="predicted"/>
<evidence type="ECO:0000256" key="2">
    <source>
        <dbReference type="ARBA" id="ARBA00025483"/>
    </source>
</evidence>
<reference evidence="6 7" key="1">
    <citation type="journal article" date="2005" name="Arch. Microbiol.">
        <title>The genome sequence of an anaerobic aromatic-degrading denitrifying bacterium, strain EbN1.</title>
        <authorList>
            <person name="Rabus R."/>
            <person name="Kube M."/>
            <person name="Heider J."/>
            <person name="Beck A."/>
            <person name="Heitmann K."/>
            <person name="Widdel F."/>
            <person name="Reinhardt R."/>
        </authorList>
    </citation>
    <scope>NUCLEOTIDE SEQUENCE [LARGE SCALE GENOMIC DNA]</scope>
    <source>
        <strain evidence="6 7">EbN1</strain>
    </source>
</reference>
<dbReference type="PANTHER" id="PTHR30231:SF37">
    <property type="entry name" value="EXODEOXYRIBONUCLEASE 10"/>
    <property type="match status" value="1"/>
</dbReference>
<dbReference type="AlphaFoldDB" id="Q5P1R7"/>
<dbReference type="KEGG" id="eba:ebA4628"/>
<protein>
    <recommendedName>
        <fullName evidence="1">DNA-directed DNA polymerase</fullName>
        <ecNumber evidence="1">2.7.7.7</ecNumber>
    </recommendedName>
</protein>
<dbReference type="InterPro" id="IPR047296">
    <property type="entry name" value="GIY-YIG_UvrC_Cho"/>
</dbReference>
<evidence type="ECO:0000256" key="1">
    <source>
        <dbReference type="ARBA" id="ARBA00012417"/>
    </source>
</evidence>
<evidence type="ECO:0000313" key="7">
    <source>
        <dbReference type="Proteomes" id="UP000006552"/>
    </source>
</evidence>
<name>Q5P1R7_AROAE</name>
<comment type="subunit">
    <text evidence="3">DNA polymerase III contains a core (composed of alpha, epsilon and theta chains) that associates with a tau subunit. This core dimerizes to form the POLIII' complex. PolIII' associates with the gamma complex (composed of gamma, delta, delta', psi and chi chains) and with the beta chain to form the complete DNA polymerase III complex.</text>
</comment>
<accession>Q5P1R7</accession>
<evidence type="ECO:0000259" key="5">
    <source>
        <dbReference type="PROSITE" id="PS50164"/>
    </source>
</evidence>
<dbReference type="InterPro" id="IPR036397">
    <property type="entry name" value="RNaseH_sf"/>
</dbReference>
<dbReference type="HOGENOM" id="CLU_030720_0_0_4"/>